<gene>
    <name evidence="3" type="ORF">DMO24_18260</name>
    <name evidence="2" type="ORF">FHX36_004424</name>
</gene>
<dbReference type="Proteomes" id="UP000580718">
    <property type="component" value="Unassembled WGS sequence"/>
</dbReference>
<reference evidence="2 5" key="2">
    <citation type="submission" date="2020-08" db="EMBL/GenBank/DDBJ databases">
        <title>Sequencing the genomes of 1000 actinobacteria strains.</title>
        <authorList>
            <person name="Klenk H.-P."/>
        </authorList>
    </citation>
    <scope>NUCLEOTIDE SEQUENCE [LARGE SCALE GENOMIC DNA]</scope>
    <source>
        <strain evidence="2 5">DSM 16678</strain>
    </source>
</reference>
<evidence type="ECO:0000313" key="2">
    <source>
        <dbReference type="EMBL" id="MBB3678635.1"/>
    </source>
</evidence>
<evidence type="ECO:0000256" key="1">
    <source>
        <dbReference type="SAM" id="MobiDB-lite"/>
    </source>
</evidence>
<feature type="region of interest" description="Disordered" evidence="1">
    <location>
        <begin position="86"/>
        <end position="107"/>
    </location>
</feature>
<organism evidence="3 4">
    <name type="scientific">Modestobacter versicolor</name>
    <dbReference type="NCBI Taxonomy" id="429133"/>
    <lineage>
        <taxon>Bacteria</taxon>
        <taxon>Bacillati</taxon>
        <taxon>Actinomycetota</taxon>
        <taxon>Actinomycetes</taxon>
        <taxon>Geodermatophilales</taxon>
        <taxon>Geodermatophilaceae</taxon>
        <taxon>Modestobacter</taxon>
    </lineage>
</organism>
<dbReference type="OrthoDB" id="5195023at2"/>
<comment type="caution">
    <text evidence="3">The sequence shown here is derived from an EMBL/GenBank/DDBJ whole genome shotgun (WGS) entry which is preliminary data.</text>
</comment>
<dbReference type="EMBL" id="QKNV01000252">
    <property type="protein sequence ID" value="PZA19898.1"/>
    <property type="molecule type" value="Genomic_DNA"/>
</dbReference>
<dbReference type="RefSeq" id="WP_110553649.1">
    <property type="nucleotide sequence ID" value="NZ_JACIBU010000002.1"/>
</dbReference>
<dbReference type="Proteomes" id="UP000247602">
    <property type="component" value="Unassembled WGS sequence"/>
</dbReference>
<reference evidence="3 4" key="1">
    <citation type="submission" date="2018-06" db="EMBL/GenBank/DDBJ databases">
        <title>Draft genome sequence of Modestobacter versicolor CP153-2.</title>
        <authorList>
            <person name="Gundlapally S.R."/>
        </authorList>
    </citation>
    <scope>NUCLEOTIDE SEQUENCE [LARGE SCALE GENOMIC DNA]</scope>
    <source>
        <strain evidence="3 4">CP153-2</strain>
    </source>
</reference>
<dbReference type="EMBL" id="JACIBU010000002">
    <property type="protein sequence ID" value="MBB3678635.1"/>
    <property type="molecule type" value="Genomic_DNA"/>
</dbReference>
<accession>A0A323VIJ1</accession>
<evidence type="ECO:0000313" key="5">
    <source>
        <dbReference type="Proteomes" id="UP000580718"/>
    </source>
</evidence>
<dbReference type="AlphaFoldDB" id="A0A323VIJ1"/>
<proteinExistence type="predicted"/>
<evidence type="ECO:0000313" key="3">
    <source>
        <dbReference type="EMBL" id="PZA19898.1"/>
    </source>
</evidence>
<protein>
    <submittedName>
        <fullName evidence="3">Uncharacterized protein</fullName>
    </submittedName>
</protein>
<evidence type="ECO:0000313" key="4">
    <source>
        <dbReference type="Proteomes" id="UP000247602"/>
    </source>
</evidence>
<name>A0A323VIJ1_9ACTN</name>
<sequence length="107" mass="10357">MIGTDPIYTGAGDATPPAVGLCSAVLMPGSVAPWTATGLPVAGSATAVRLRGLIAAAGTTGTATGAFTAAARPSVTTAQREFAVVGAPTAEHTSSTPGDLPPEDHLS</sequence>
<keyword evidence="4" id="KW-1185">Reference proteome</keyword>